<evidence type="ECO:0000256" key="2">
    <source>
        <dbReference type="ARBA" id="ARBA00010136"/>
    </source>
</evidence>
<feature type="binding site" evidence="10">
    <location>
        <begin position="283"/>
        <end position="288"/>
    </location>
    <ligand>
        <name>a peptide</name>
        <dbReference type="ChEBI" id="CHEBI:60466"/>
    </ligand>
</feature>
<evidence type="ECO:0000256" key="4">
    <source>
        <dbReference type="ARBA" id="ARBA00022670"/>
    </source>
</evidence>
<dbReference type="HOGENOM" id="CLU_014505_1_2_1"/>
<dbReference type="PRINTS" id="PR00756">
    <property type="entry name" value="ALADIPTASE"/>
</dbReference>
<name>A8X0H7_CAEBR</name>
<dbReference type="GO" id="GO:0008237">
    <property type="term" value="F:metallopeptidase activity"/>
    <property type="evidence" value="ECO:0007669"/>
    <property type="project" value="UniProtKB-KW"/>
</dbReference>
<keyword evidence="14" id="KW-1185">Reference proteome</keyword>
<dbReference type="AlphaFoldDB" id="A8X0H7"/>
<dbReference type="Pfam" id="PF17900">
    <property type="entry name" value="Peptidase_M1_N"/>
    <property type="match status" value="1"/>
</dbReference>
<dbReference type="PANTHER" id="PTHR45726:SF3">
    <property type="entry name" value="LEUKOTRIENE A-4 HYDROLASE"/>
    <property type="match status" value="1"/>
</dbReference>
<reference evidence="13 14" key="1">
    <citation type="journal article" date="2003" name="PLoS Biol.">
        <title>The genome sequence of Caenorhabditis briggsae: a platform for comparative genomics.</title>
        <authorList>
            <person name="Stein L.D."/>
            <person name="Bao Z."/>
            <person name="Blasiar D."/>
            <person name="Blumenthal T."/>
            <person name="Brent M.R."/>
            <person name="Chen N."/>
            <person name="Chinwalla A."/>
            <person name="Clarke L."/>
            <person name="Clee C."/>
            <person name="Coghlan A."/>
            <person name="Coulson A."/>
            <person name="D'Eustachio P."/>
            <person name="Fitch D.H."/>
            <person name="Fulton L.A."/>
            <person name="Fulton R.E."/>
            <person name="Griffiths-Jones S."/>
            <person name="Harris T.W."/>
            <person name="Hillier L.W."/>
            <person name="Kamath R."/>
            <person name="Kuwabara P.E."/>
            <person name="Mardis E.R."/>
            <person name="Marra M.A."/>
            <person name="Miner T.L."/>
            <person name="Minx P."/>
            <person name="Mullikin J.C."/>
            <person name="Plumb R.W."/>
            <person name="Rogers J."/>
            <person name="Schein J.E."/>
            <person name="Sohrmann M."/>
            <person name="Spieth J."/>
            <person name="Stajich J.E."/>
            <person name="Wei C."/>
            <person name="Willey D."/>
            <person name="Wilson R.K."/>
            <person name="Durbin R."/>
            <person name="Waterston R.H."/>
        </authorList>
    </citation>
    <scope>NUCLEOTIDE SEQUENCE [LARGE SCALE GENOMIC DNA]</scope>
    <source>
        <strain evidence="13 14">AF16</strain>
    </source>
</reference>
<dbReference type="WormBase" id="CBG06268">
    <property type="protein sequence ID" value="CBP01480"/>
    <property type="gene ID" value="WBGene00028571"/>
    <property type="gene designation" value="Cbr-ltah-1.1"/>
</dbReference>
<dbReference type="MEROPS" id="M01.025"/>
<evidence type="ECO:0000259" key="12">
    <source>
        <dbReference type="SMART" id="SM01263"/>
    </source>
</evidence>
<evidence type="ECO:0000256" key="8">
    <source>
        <dbReference type="ARBA" id="ARBA00023049"/>
    </source>
</evidence>
<dbReference type="InterPro" id="IPR034015">
    <property type="entry name" value="M1_LTA4H"/>
</dbReference>
<feature type="domain" description="Peptidase M1 leukotriene A4 hydrolase/aminopeptidase C-terminal" evidence="12">
    <location>
        <begin position="481"/>
        <end position="623"/>
    </location>
</feature>
<feature type="binding site" evidence="11">
    <location>
        <position position="316"/>
    </location>
    <ligand>
        <name>Zn(2+)</name>
        <dbReference type="ChEBI" id="CHEBI:29105"/>
        <note>catalytic</note>
    </ligand>
</feature>
<keyword evidence="7 11" id="KW-0862">Zinc</keyword>
<dbReference type="GO" id="GO:0008270">
    <property type="term" value="F:zinc ion binding"/>
    <property type="evidence" value="ECO:0007669"/>
    <property type="project" value="InterPro"/>
</dbReference>
<feature type="active site" description="Proton donor" evidence="9">
    <location>
        <position position="402"/>
    </location>
</feature>
<keyword evidence="8" id="KW-0482">Metalloprotease</keyword>
<dbReference type="InterPro" id="IPR016024">
    <property type="entry name" value="ARM-type_fold"/>
</dbReference>
<dbReference type="InterPro" id="IPR049980">
    <property type="entry name" value="LTA4H_cat"/>
</dbReference>
<dbReference type="Gene3D" id="3.30.2010.30">
    <property type="match status" value="1"/>
</dbReference>
<feature type="active site" description="Proton acceptor" evidence="9">
    <location>
        <position position="313"/>
    </location>
</feature>
<dbReference type="FunFam" id="1.25.40.320:FF:000005">
    <property type="entry name" value="Aminopeptidase ltah-1.1"/>
    <property type="match status" value="1"/>
</dbReference>
<dbReference type="InterPro" id="IPR001930">
    <property type="entry name" value="Peptidase_M1"/>
</dbReference>
<evidence type="ECO:0000256" key="6">
    <source>
        <dbReference type="ARBA" id="ARBA00022801"/>
    </source>
</evidence>
<proteinExistence type="inferred from homology"/>
<dbReference type="InterPro" id="IPR014782">
    <property type="entry name" value="Peptidase_M1_dom"/>
</dbReference>
<comment type="subcellular location">
    <subcellularLocation>
        <location evidence="1">Cytoplasm</location>
    </subcellularLocation>
</comment>
<evidence type="ECO:0000256" key="11">
    <source>
        <dbReference type="PIRSR" id="PIRSR634015-3"/>
    </source>
</evidence>
<dbReference type="FunFam" id="1.10.390.10:FF:000003">
    <property type="entry name" value="Leukotriene A(4) hydrolase"/>
    <property type="match status" value="1"/>
</dbReference>
<dbReference type="PANTHER" id="PTHR45726">
    <property type="entry name" value="LEUKOTRIENE A-4 HYDROLASE"/>
    <property type="match status" value="1"/>
</dbReference>
<dbReference type="FunFam" id="2.60.40.1730:FF:000004">
    <property type="entry name" value="Leukotriene A(4) hydrolase"/>
    <property type="match status" value="1"/>
</dbReference>
<keyword evidence="4" id="KW-0645">Protease</keyword>
<evidence type="ECO:0000313" key="13">
    <source>
        <dbReference type="EMBL" id="CAP26137.2"/>
    </source>
</evidence>
<reference evidence="13 14" key="2">
    <citation type="journal article" date="2011" name="PLoS Genet.">
        <title>Caenorhabditis briggsae recombinant inbred line genotypes reveal inter-strain incompatibility and the evolution of recombination.</title>
        <authorList>
            <person name="Ross J.A."/>
            <person name="Koboldt D.C."/>
            <person name="Staisch J.E."/>
            <person name="Chamberlin H.M."/>
            <person name="Gupta B.P."/>
            <person name="Miller R.D."/>
            <person name="Baird S.E."/>
            <person name="Haag E.S."/>
        </authorList>
    </citation>
    <scope>NUCLEOTIDE SEQUENCE [LARGE SCALE GENOMIC DNA]</scope>
    <source>
        <strain evidence="13 14">AF16</strain>
    </source>
</reference>
<comment type="cofactor">
    <cofactor evidence="11">
        <name>Zn(2+)</name>
        <dbReference type="ChEBI" id="CHEBI:29105"/>
    </cofactor>
    <text evidence="11">Binds 1 zinc ion per subunit.</text>
</comment>
<evidence type="ECO:0000256" key="7">
    <source>
        <dbReference type="ARBA" id="ARBA00022833"/>
    </source>
</evidence>
<dbReference type="InParanoid" id="A8X0H7"/>
<evidence type="ECO:0000313" key="15">
    <source>
        <dbReference type="WormBase" id="CBG06268"/>
    </source>
</evidence>
<dbReference type="GO" id="GO:0004301">
    <property type="term" value="F:epoxide hydrolase activity"/>
    <property type="evidence" value="ECO:0000318"/>
    <property type="project" value="GO_Central"/>
</dbReference>
<dbReference type="GO" id="GO:0004177">
    <property type="term" value="F:aminopeptidase activity"/>
    <property type="evidence" value="ECO:0000318"/>
    <property type="project" value="GO_Central"/>
</dbReference>
<comment type="similarity">
    <text evidence="2">Belongs to the peptidase M1 family.</text>
</comment>
<evidence type="ECO:0000256" key="3">
    <source>
        <dbReference type="ARBA" id="ARBA00022490"/>
    </source>
</evidence>
<feature type="binding site" evidence="11">
    <location>
        <position position="335"/>
    </location>
    <ligand>
        <name>Zn(2+)</name>
        <dbReference type="ChEBI" id="CHEBI:29105"/>
        <note>catalytic</note>
    </ligand>
</feature>
<dbReference type="SMART" id="SM01263">
    <property type="entry name" value="Leuk-A4-hydro_C"/>
    <property type="match status" value="1"/>
</dbReference>
<organism evidence="13 14">
    <name type="scientific">Caenorhabditis briggsae</name>
    <dbReference type="NCBI Taxonomy" id="6238"/>
    <lineage>
        <taxon>Eukaryota</taxon>
        <taxon>Metazoa</taxon>
        <taxon>Ecdysozoa</taxon>
        <taxon>Nematoda</taxon>
        <taxon>Chromadorea</taxon>
        <taxon>Rhabditida</taxon>
        <taxon>Rhabditina</taxon>
        <taxon>Rhabditomorpha</taxon>
        <taxon>Rhabditoidea</taxon>
        <taxon>Rhabditidae</taxon>
        <taxon>Peloderinae</taxon>
        <taxon>Caenorhabditis</taxon>
    </lineage>
</organism>
<evidence type="ECO:0000256" key="1">
    <source>
        <dbReference type="ARBA" id="ARBA00004496"/>
    </source>
</evidence>
<keyword evidence="3" id="KW-0963">Cytoplasm</keyword>
<accession>A8X0H7</accession>
<protein>
    <submittedName>
        <fullName evidence="13">Protein CBG06268</fullName>
    </submittedName>
</protein>
<evidence type="ECO:0000256" key="9">
    <source>
        <dbReference type="PIRSR" id="PIRSR634015-1"/>
    </source>
</evidence>
<dbReference type="GO" id="GO:0043171">
    <property type="term" value="P:peptide catabolic process"/>
    <property type="evidence" value="ECO:0000318"/>
    <property type="project" value="GO_Central"/>
</dbReference>
<evidence type="ECO:0000256" key="10">
    <source>
        <dbReference type="PIRSR" id="PIRSR634015-2"/>
    </source>
</evidence>
<dbReference type="Gene3D" id="2.60.40.1730">
    <property type="entry name" value="tricorn interacting facor f3 domain"/>
    <property type="match status" value="1"/>
</dbReference>
<dbReference type="InterPro" id="IPR027268">
    <property type="entry name" value="Peptidase_M4/M1_CTD_sf"/>
</dbReference>
<dbReference type="InterPro" id="IPR045357">
    <property type="entry name" value="Aminopeptidase_N-like_N"/>
</dbReference>
<keyword evidence="6" id="KW-0378">Hydrolase</keyword>
<dbReference type="SUPFAM" id="SSF55486">
    <property type="entry name" value="Metalloproteases ('zincins'), catalytic domain"/>
    <property type="match status" value="1"/>
</dbReference>
<dbReference type="FunCoup" id="A8X0H7">
    <property type="interactions" value="1533"/>
</dbReference>
<dbReference type="GO" id="GO:0006508">
    <property type="term" value="P:proteolysis"/>
    <property type="evidence" value="ECO:0007669"/>
    <property type="project" value="UniProtKB-KW"/>
</dbReference>
<evidence type="ECO:0000256" key="5">
    <source>
        <dbReference type="ARBA" id="ARBA00022723"/>
    </source>
</evidence>
<dbReference type="eggNOG" id="KOG1047">
    <property type="taxonomic scope" value="Eukaryota"/>
</dbReference>
<dbReference type="Gene3D" id="1.25.40.320">
    <property type="entry name" value="Peptidase M1, leukotriene A4 hydrolase/aminopeptidase C-terminal domain"/>
    <property type="match status" value="1"/>
</dbReference>
<dbReference type="CDD" id="cd09599">
    <property type="entry name" value="M1_LTA4H"/>
    <property type="match status" value="1"/>
</dbReference>
<feature type="binding site" evidence="11">
    <location>
        <position position="312"/>
    </location>
    <ligand>
        <name>Zn(2+)</name>
        <dbReference type="ChEBI" id="CHEBI:29105"/>
        <note>catalytic</note>
    </ligand>
</feature>
<evidence type="ECO:0000313" key="14">
    <source>
        <dbReference type="Proteomes" id="UP000008549"/>
    </source>
</evidence>
<dbReference type="FunFam" id="3.30.2010.30:FF:000001">
    <property type="entry name" value="Leukotriene A(4) hydrolase"/>
    <property type="match status" value="1"/>
</dbReference>
<dbReference type="Gene3D" id="1.10.390.10">
    <property type="entry name" value="Neutral Protease Domain 2"/>
    <property type="match status" value="1"/>
</dbReference>
<dbReference type="Proteomes" id="UP000008549">
    <property type="component" value="Unassembled WGS sequence"/>
</dbReference>
<sequence>MAPPHPRDPSTASNYEQVSASYKKNGTQEKLQVVVSHYSLKWKVDFEKKHISGDVQMNLKVNQNSSEIVLDTRELVVQSVSLKLNGEKVQAEYALKDNGALGQKLVVSNVSLKTGDTPVLEIKYETSNNAAALQFLTSDQTTDKVAPYLFSQCQAINARSIVPCMDTPSVKSTYDAEVCVPLGLTCLMSAIGQGSKQSECGKRTMFSFKQPVAIPSYLLAIVVGHLEQKVISERCAVWAEPSQAEASYYEFAETEKILKVAEEVAGPYVWGRYDLVVLPATFPFGGMENPCLTFITPTLLAGDRSLVNVIAHEISHSWTGNLVTNFSWEHFWLNEGFTVFLERKIHGKMYGELERQFESESGFEEALVRTVNDVFGPDHEYTKLVQNLGDADPDDAFSSVPYEKGSAFLFTIEQALGDNARFEEFLRNYIQKYVYKTVSTDEWKEYLYESFSDKKVILDNIDWNLWLHKAGLPPKPKYDSTLMKACKELAAKWTTEGSEAPTDGESFVKMSNSQKLAVIDAIRVNKNSFGDRMPALTATYKLDQAKNAELKFSWLMLGLETKWTPIIDASLAFALAVGRMKYCKPIYRSLFGWSATRDRAISQFKSNIPNMHPITVKAIQSLLK</sequence>
<gene>
    <name evidence="15" type="primary">ltah-1.1</name>
    <name evidence="13 15" type="ORF">CBG06268</name>
    <name evidence="13" type="ORF">CBG_06268</name>
</gene>
<dbReference type="Pfam" id="PF09127">
    <property type="entry name" value="Leuk-A4-hydro_C"/>
    <property type="match status" value="1"/>
</dbReference>
<dbReference type="Pfam" id="PF01433">
    <property type="entry name" value="Peptidase_M1"/>
    <property type="match status" value="1"/>
</dbReference>
<feature type="binding site" evidence="10">
    <location>
        <begin position="152"/>
        <end position="154"/>
    </location>
    <ligand>
        <name>a peptide</name>
        <dbReference type="ChEBI" id="CHEBI:60466"/>
    </ligand>
</feature>
<dbReference type="InterPro" id="IPR015211">
    <property type="entry name" value="Peptidase_M1_C"/>
</dbReference>
<dbReference type="SUPFAM" id="SSF63737">
    <property type="entry name" value="Leukotriene A4 hydrolase N-terminal domain"/>
    <property type="match status" value="1"/>
</dbReference>
<dbReference type="SUPFAM" id="SSF48371">
    <property type="entry name" value="ARM repeat"/>
    <property type="match status" value="1"/>
</dbReference>
<feature type="binding site" evidence="10">
    <location>
        <begin position="579"/>
        <end position="581"/>
    </location>
    <ligand>
        <name>a peptide</name>
        <dbReference type="ChEBI" id="CHEBI:60466"/>
    </ligand>
</feature>
<keyword evidence="5 11" id="KW-0479">Metal-binding</keyword>
<dbReference type="InterPro" id="IPR042097">
    <property type="entry name" value="Aminopeptidase_N-like_N_sf"/>
</dbReference>
<dbReference type="STRING" id="6238.A8X0H7"/>
<dbReference type="EMBL" id="HE600986">
    <property type="protein sequence ID" value="CAP26137.2"/>
    <property type="molecule type" value="Genomic_DNA"/>
</dbReference>
<dbReference type="InterPro" id="IPR038502">
    <property type="entry name" value="M1_LTA-4_hydro/amino_C_sf"/>
</dbReference>
<dbReference type="OMA" id="VSHYDLR"/>
<dbReference type="GO" id="GO:0005829">
    <property type="term" value="C:cytosol"/>
    <property type="evidence" value="ECO:0000318"/>
    <property type="project" value="GO_Central"/>
</dbReference>